<dbReference type="EMBL" id="CADCWG010000061">
    <property type="protein sequence ID" value="CAA9542552.1"/>
    <property type="molecule type" value="Genomic_DNA"/>
</dbReference>
<organism evidence="2">
    <name type="scientific">uncultured Thermomicrobiales bacterium</name>
    <dbReference type="NCBI Taxonomy" id="1645740"/>
    <lineage>
        <taxon>Bacteria</taxon>
        <taxon>Pseudomonadati</taxon>
        <taxon>Thermomicrobiota</taxon>
        <taxon>Thermomicrobia</taxon>
        <taxon>Thermomicrobiales</taxon>
        <taxon>environmental samples</taxon>
    </lineage>
</organism>
<feature type="non-terminal residue" evidence="2">
    <location>
        <position position="90"/>
    </location>
</feature>
<dbReference type="AlphaFoldDB" id="A0A6J4U6Q3"/>
<name>A0A6J4U6Q3_9BACT</name>
<sequence length="90" mass="9829">CVGRGPGLAGSTRSSACGPTAASRRTDRRRERARSPRSDLEEVLDWARAAMPTDANAAANRRRLEVDGWPQGFAVLIRSWGRPRAERTPG</sequence>
<protein>
    <submittedName>
        <fullName evidence="2">Uncharacterized protein</fullName>
    </submittedName>
</protein>
<feature type="compositionally biased region" description="Basic and acidic residues" evidence="1">
    <location>
        <begin position="24"/>
        <end position="40"/>
    </location>
</feature>
<feature type="non-terminal residue" evidence="2">
    <location>
        <position position="1"/>
    </location>
</feature>
<gene>
    <name evidence="2" type="ORF">AVDCRST_MAG49-962</name>
</gene>
<reference evidence="2" key="1">
    <citation type="submission" date="2020-02" db="EMBL/GenBank/DDBJ databases">
        <authorList>
            <person name="Meier V. D."/>
        </authorList>
    </citation>
    <scope>NUCLEOTIDE SEQUENCE</scope>
    <source>
        <strain evidence="2">AVDCRST_MAG49</strain>
    </source>
</reference>
<evidence type="ECO:0000313" key="2">
    <source>
        <dbReference type="EMBL" id="CAA9542552.1"/>
    </source>
</evidence>
<feature type="region of interest" description="Disordered" evidence="1">
    <location>
        <begin position="1"/>
        <end position="40"/>
    </location>
</feature>
<accession>A0A6J4U6Q3</accession>
<proteinExistence type="predicted"/>
<evidence type="ECO:0000256" key="1">
    <source>
        <dbReference type="SAM" id="MobiDB-lite"/>
    </source>
</evidence>